<evidence type="ECO:0000256" key="7">
    <source>
        <dbReference type="ARBA" id="ARBA00022737"/>
    </source>
</evidence>
<evidence type="ECO:0000256" key="14">
    <source>
        <dbReference type="ARBA" id="ARBA00036634"/>
    </source>
</evidence>
<keyword evidence="8" id="KW-0106">Calcium</keyword>
<dbReference type="Pfam" id="PF00023">
    <property type="entry name" value="Ank"/>
    <property type="match status" value="1"/>
</dbReference>
<keyword evidence="10 15" id="KW-0040">ANK repeat</keyword>
<dbReference type="NCBIfam" id="TIGR00870">
    <property type="entry name" value="trp"/>
    <property type="match status" value="1"/>
</dbReference>
<keyword evidence="11" id="KW-0406">Ion transport</keyword>
<evidence type="ECO:0000256" key="10">
    <source>
        <dbReference type="ARBA" id="ARBA00023043"/>
    </source>
</evidence>
<dbReference type="Gene3D" id="1.25.40.20">
    <property type="entry name" value="Ankyrin repeat-containing domain"/>
    <property type="match status" value="1"/>
</dbReference>
<evidence type="ECO:0000256" key="3">
    <source>
        <dbReference type="ARBA" id="ARBA00022475"/>
    </source>
</evidence>
<dbReference type="GO" id="GO:0005262">
    <property type="term" value="F:calcium channel activity"/>
    <property type="evidence" value="ECO:0007669"/>
    <property type="project" value="UniProtKB-KW"/>
</dbReference>
<feature type="domain" description="Ion transport" evidence="18">
    <location>
        <begin position="404"/>
        <end position="655"/>
    </location>
</feature>
<comment type="subcellular location">
    <subcellularLocation>
        <location evidence="1">Cell membrane</location>
        <topology evidence="1">Multi-pass membrane protein</topology>
    </subcellularLocation>
</comment>
<feature type="transmembrane region" description="Helical" evidence="17">
    <location>
        <begin position="480"/>
        <end position="498"/>
    </location>
</feature>
<evidence type="ECO:0000313" key="20">
    <source>
        <dbReference type="Proteomes" id="UP000472262"/>
    </source>
</evidence>
<feature type="transmembrane region" description="Helical" evidence="17">
    <location>
        <begin position="396"/>
        <end position="421"/>
    </location>
</feature>
<sequence>MTEGFSASTLLKRYRLAMTESNSVSSPSGTAAEDPSEGKDLSADGDPNFPLSSLAELLDNDDGSQPPQDSARPGQQNDNKQNSRIRFPGAFKKGVPNPMDLLESTMSEYPVAPGPKKAPMDSLFDYGTCREVNNQKKRRKKLPRGLGELKTLLSEILKNLTGSKLLNGQTALHIAIERRCKQYVELLVEKGADVHAQARGRFFQPREEGGYFYFGELPLSLAACTNQPDMVHYLTENSHKAADLRRQDLRGNTVLHALVHIADNTRDNTRFVTKMYDLLLIKCVKLYPDCNLENVLNNDGMSPLMMAAKLGKIGVFQHIIRREIKDEEARHLSRKFKDWAYGPVYSNLYDLSSLDTCGEEVSVLEILVYNSKIENRHEMLAVEPINELLRAKWQKFAAVTFYISVFSYLVTMIIFTLVAYYRPSVGTPPYAYNTTEDKVRLAGEIITVASGVFFFVTNIKDLFLKKCPGVNSLFIDGSFQLLYFIYSVLVLVSAALYLSGIEAYVSVMVFALVLGWMNTLYFTRGLKLTGTYSIMIQKILIKDLFRFLLVYVLFMIGYASALVSLLTICPDKKTCNDSCPKYPECRDTNTFSEFLLDLFKLTIGIGELDDMLKGAQDPVVFLILLVTYIILTFVLLLNMLIALMGETVGQVSKESKQIWKLQWATTILDIERSFPVCLRKSFRVGEMVTVGKGLDGTPDKRWCFRVDEVKWSHWNQNLGIINEDPGQKDHYEQTQGGRGLRRDRWSTVVPRVVELNRGSRDHTVEMEPLTGRHRHKSES</sequence>
<evidence type="ECO:0000256" key="15">
    <source>
        <dbReference type="PROSITE-ProRule" id="PRU00023"/>
    </source>
</evidence>
<evidence type="ECO:0000256" key="2">
    <source>
        <dbReference type="ARBA" id="ARBA00022448"/>
    </source>
</evidence>
<dbReference type="AlphaFoldDB" id="A0A672T6A1"/>
<evidence type="ECO:0000256" key="11">
    <source>
        <dbReference type="ARBA" id="ARBA00023065"/>
    </source>
</evidence>
<dbReference type="InterPro" id="IPR008348">
    <property type="entry name" value="TrpV4"/>
</dbReference>
<evidence type="ECO:0000256" key="13">
    <source>
        <dbReference type="ARBA" id="ARBA00023303"/>
    </source>
</evidence>
<dbReference type="InterPro" id="IPR024862">
    <property type="entry name" value="TRPV"/>
</dbReference>
<dbReference type="InterPro" id="IPR008347">
    <property type="entry name" value="TrpV1-4"/>
</dbReference>
<evidence type="ECO:0000256" key="9">
    <source>
        <dbReference type="ARBA" id="ARBA00022989"/>
    </source>
</evidence>
<dbReference type="GO" id="GO:0005929">
    <property type="term" value="C:cilium"/>
    <property type="evidence" value="ECO:0007669"/>
    <property type="project" value="TreeGrafter"/>
</dbReference>
<keyword evidence="20" id="KW-1185">Reference proteome</keyword>
<feature type="compositionally biased region" description="Polar residues" evidence="16">
    <location>
        <begin position="63"/>
        <end position="84"/>
    </location>
</feature>
<dbReference type="PRINTS" id="PR01769">
    <property type="entry name" value="VRL2RECEPTOR"/>
</dbReference>
<evidence type="ECO:0000256" key="5">
    <source>
        <dbReference type="ARBA" id="ARBA00022673"/>
    </source>
</evidence>
<gene>
    <name evidence="19" type="primary">LOC107595959</name>
</gene>
<accession>A0A672T6A1</accession>
<evidence type="ECO:0000313" key="19">
    <source>
        <dbReference type="Ensembl" id="ENSSGRP00000109071.1"/>
    </source>
</evidence>
<dbReference type="GO" id="GO:0005886">
    <property type="term" value="C:plasma membrane"/>
    <property type="evidence" value="ECO:0007669"/>
    <property type="project" value="UniProtKB-SubCell"/>
</dbReference>
<dbReference type="InterPro" id="IPR005821">
    <property type="entry name" value="Ion_trans_dom"/>
</dbReference>
<feature type="region of interest" description="Disordered" evidence="16">
    <location>
        <begin position="18"/>
        <end position="96"/>
    </location>
</feature>
<keyword evidence="2" id="KW-0813">Transport</keyword>
<organism evidence="19 20">
    <name type="scientific">Sinocyclocheilus grahami</name>
    <name type="common">Dianchi golden-line fish</name>
    <name type="synonym">Barbus grahami</name>
    <dbReference type="NCBI Taxonomy" id="75366"/>
    <lineage>
        <taxon>Eukaryota</taxon>
        <taxon>Metazoa</taxon>
        <taxon>Chordata</taxon>
        <taxon>Craniata</taxon>
        <taxon>Vertebrata</taxon>
        <taxon>Euteleostomi</taxon>
        <taxon>Actinopterygii</taxon>
        <taxon>Neopterygii</taxon>
        <taxon>Teleostei</taxon>
        <taxon>Ostariophysi</taxon>
        <taxon>Cypriniformes</taxon>
        <taxon>Cyprinidae</taxon>
        <taxon>Cyprininae</taxon>
        <taxon>Sinocyclocheilus</taxon>
    </lineage>
</organism>
<evidence type="ECO:0000256" key="8">
    <source>
        <dbReference type="ARBA" id="ARBA00022837"/>
    </source>
</evidence>
<dbReference type="GO" id="GO:0007231">
    <property type="term" value="P:osmosensory signaling pathway"/>
    <property type="evidence" value="ECO:0007669"/>
    <property type="project" value="TreeGrafter"/>
</dbReference>
<dbReference type="SUPFAM" id="SSF48403">
    <property type="entry name" value="Ankyrin repeat"/>
    <property type="match status" value="1"/>
</dbReference>
<comment type="catalytic activity">
    <reaction evidence="14">
        <text>Ca(2+)(in) = Ca(2+)(out)</text>
        <dbReference type="Rhea" id="RHEA:29671"/>
        <dbReference type="ChEBI" id="CHEBI:29108"/>
    </reaction>
</comment>
<protein>
    <submittedName>
        <fullName evidence="19">Transient receptor potential cation channel subfamily V member 4-like</fullName>
    </submittedName>
</protein>
<evidence type="ECO:0000256" key="16">
    <source>
        <dbReference type="SAM" id="MobiDB-lite"/>
    </source>
</evidence>
<keyword evidence="3" id="KW-1003">Cell membrane</keyword>
<keyword evidence="12 17" id="KW-0472">Membrane</keyword>
<dbReference type="GO" id="GO:0098703">
    <property type="term" value="P:calcium ion import across plasma membrane"/>
    <property type="evidence" value="ECO:0007669"/>
    <property type="project" value="TreeGrafter"/>
</dbReference>
<reference evidence="19" key="2">
    <citation type="submission" date="2025-09" db="UniProtKB">
        <authorList>
            <consortium name="Ensembl"/>
        </authorList>
    </citation>
    <scope>IDENTIFICATION</scope>
</reference>
<keyword evidence="13" id="KW-0407">Ion channel</keyword>
<dbReference type="PROSITE" id="PS50297">
    <property type="entry name" value="ANK_REP_REGION"/>
    <property type="match status" value="1"/>
</dbReference>
<evidence type="ECO:0000256" key="1">
    <source>
        <dbReference type="ARBA" id="ARBA00004651"/>
    </source>
</evidence>
<name>A0A672T6A1_SINGR</name>
<evidence type="ECO:0000256" key="6">
    <source>
        <dbReference type="ARBA" id="ARBA00022692"/>
    </source>
</evidence>
<keyword evidence="4" id="KW-0109">Calcium transport</keyword>
<dbReference type="OMA" id="GSCPTDQ"/>
<feature type="transmembrane region" description="Helical" evidence="17">
    <location>
        <begin position="544"/>
        <end position="568"/>
    </location>
</feature>
<keyword evidence="5" id="KW-0107">Calcium channel</keyword>
<dbReference type="InParanoid" id="A0A672T6A1"/>
<reference evidence="19" key="1">
    <citation type="submission" date="2025-08" db="UniProtKB">
        <authorList>
            <consortium name="Ensembl"/>
        </authorList>
    </citation>
    <scope>IDENTIFICATION</scope>
</reference>
<dbReference type="Ensembl" id="ENSSGRT00000115884.1">
    <property type="protein sequence ID" value="ENSSGRP00000109071.1"/>
    <property type="gene ID" value="ENSSGRG00000053582.1"/>
</dbReference>
<dbReference type="PANTHER" id="PTHR10582:SF4">
    <property type="entry name" value="TRANSIENT RECEPTOR POTENTIAL CATION CHANNEL SUBFAMILY V MEMBER 4"/>
    <property type="match status" value="1"/>
</dbReference>
<dbReference type="PANTHER" id="PTHR10582">
    <property type="entry name" value="TRANSIENT RECEPTOR POTENTIAL ION CHANNEL PROTEIN"/>
    <property type="match status" value="1"/>
</dbReference>
<dbReference type="PROSITE" id="PS50088">
    <property type="entry name" value="ANK_REPEAT"/>
    <property type="match status" value="1"/>
</dbReference>
<dbReference type="SMART" id="SM00248">
    <property type="entry name" value="ANK"/>
    <property type="match status" value="3"/>
</dbReference>
<dbReference type="Proteomes" id="UP000472262">
    <property type="component" value="Unassembled WGS sequence"/>
</dbReference>
<dbReference type="GO" id="GO:0007015">
    <property type="term" value="P:actin filament organization"/>
    <property type="evidence" value="ECO:0007669"/>
    <property type="project" value="TreeGrafter"/>
</dbReference>
<evidence type="ECO:0000256" key="4">
    <source>
        <dbReference type="ARBA" id="ARBA00022568"/>
    </source>
</evidence>
<feature type="compositionally biased region" description="Polar residues" evidence="16">
    <location>
        <begin position="19"/>
        <end position="29"/>
    </location>
</feature>
<dbReference type="Gene3D" id="1.10.287.70">
    <property type="match status" value="1"/>
</dbReference>
<dbReference type="FunFam" id="1.25.40.20:FF:000431">
    <property type="entry name" value="Transient receptor potential cation channel subfamily V member 4"/>
    <property type="match status" value="1"/>
</dbReference>
<feature type="transmembrane region" description="Helical" evidence="17">
    <location>
        <begin position="441"/>
        <end position="459"/>
    </location>
</feature>
<feature type="transmembrane region" description="Helical" evidence="17">
    <location>
        <begin position="619"/>
        <end position="643"/>
    </location>
</feature>
<dbReference type="FunFam" id="1.10.287.70:FF:000074">
    <property type="entry name" value="Transient receptor potential cation channel subfamily V member 1"/>
    <property type="match status" value="1"/>
</dbReference>
<evidence type="ECO:0000256" key="12">
    <source>
        <dbReference type="ARBA" id="ARBA00023136"/>
    </source>
</evidence>
<dbReference type="Pfam" id="PF00520">
    <property type="entry name" value="Ion_trans"/>
    <property type="match status" value="1"/>
</dbReference>
<feature type="repeat" description="ANK" evidence="15">
    <location>
        <begin position="167"/>
        <end position="199"/>
    </location>
</feature>
<keyword evidence="9 17" id="KW-1133">Transmembrane helix</keyword>
<proteinExistence type="predicted"/>
<keyword evidence="6 17" id="KW-0812">Transmembrane</keyword>
<evidence type="ECO:0000259" key="18">
    <source>
        <dbReference type="Pfam" id="PF00520"/>
    </source>
</evidence>
<dbReference type="PRINTS" id="PR01768">
    <property type="entry name" value="TRPVRECEPTOR"/>
</dbReference>
<dbReference type="InterPro" id="IPR036770">
    <property type="entry name" value="Ankyrin_rpt-contain_sf"/>
</dbReference>
<dbReference type="InterPro" id="IPR002110">
    <property type="entry name" value="Ankyrin_rpt"/>
</dbReference>
<feature type="transmembrane region" description="Helical" evidence="17">
    <location>
        <begin position="504"/>
        <end position="523"/>
    </location>
</feature>
<feature type="region of interest" description="Disordered" evidence="16">
    <location>
        <begin position="759"/>
        <end position="779"/>
    </location>
</feature>
<evidence type="ECO:0000256" key="17">
    <source>
        <dbReference type="SAM" id="Phobius"/>
    </source>
</evidence>
<keyword evidence="7" id="KW-0677">Repeat</keyword>